<keyword evidence="8 9" id="KW-0539">Nucleus</keyword>
<keyword evidence="12" id="KW-1185">Reference proteome</keyword>
<accession>A8NRC7</accession>
<evidence type="ECO:0000313" key="11">
    <source>
        <dbReference type="EMBL" id="EAU86098.1"/>
    </source>
</evidence>
<comment type="similarity">
    <text evidence="2 9">Belongs to the EAF6 family.</text>
</comment>
<evidence type="ECO:0000256" key="6">
    <source>
        <dbReference type="ARBA" id="ARBA00023054"/>
    </source>
</evidence>
<evidence type="ECO:0000256" key="2">
    <source>
        <dbReference type="ARBA" id="ARBA00010916"/>
    </source>
</evidence>
<dbReference type="Proteomes" id="UP000001861">
    <property type="component" value="Unassembled WGS sequence"/>
</dbReference>
<protein>
    <recommendedName>
        <fullName evidence="3 9">Chromatin modification-related protein EAF6</fullName>
    </recommendedName>
</protein>
<dbReference type="EMBL" id="AACS02000008">
    <property type="protein sequence ID" value="EAU86098.1"/>
    <property type="molecule type" value="Genomic_DNA"/>
</dbReference>
<keyword evidence="6" id="KW-0175">Coiled coil</keyword>
<dbReference type="GO" id="GO:0035267">
    <property type="term" value="C:NuA4 histone acetyltransferase complex"/>
    <property type="evidence" value="ECO:0007669"/>
    <property type="project" value="UniProtKB-UniRule"/>
</dbReference>
<comment type="subunit">
    <text evidence="9">Component of the NuA4 histone acetyltransferase complex.</text>
</comment>
<evidence type="ECO:0000256" key="7">
    <source>
        <dbReference type="ARBA" id="ARBA00023163"/>
    </source>
</evidence>
<proteinExistence type="inferred from homology"/>
<organism evidence="11 12">
    <name type="scientific">Coprinopsis cinerea (strain Okayama-7 / 130 / ATCC MYA-4618 / FGSC 9003)</name>
    <name type="common">Inky cap fungus</name>
    <name type="synonym">Hormographiella aspergillata</name>
    <dbReference type="NCBI Taxonomy" id="240176"/>
    <lineage>
        <taxon>Eukaryota</taxon>
        <taxon>Fungi</taxon>
        <taxon>Dikarya</taxon>
        <taxon>Basidiomycota</taxon>
        <taxon>Agaricomycotina</taxon>
        <taxon>Agaricomycetes</taxon>
        <taxon>Agaricomycetidae</taxon>
        <taxon>Agaricales</taxon>
        <taxon>Agaricineae</taxon>
        <taxon>Psathyrellaceae</taxon>
        <taxon>Coprinopsis</taxon>
    </lineage>
</organism>
<evidence type="ECO:0000313" key="12">
    <source>
        <dbReference type="Proteomes" id="UP000001861"/>
    </source>
</evidence>
<feature type="region of interest" description="Disordered" evidence="10">
    <location>
        <begin position="89"/>
        <end position="187"/>
    </location>
</feature>
<name>A8NRC7_COPC7</name>
<dbReference type="eggNOG" id="KOG3856">
    <property type="taxonomic scope" value="Eukaryota"/>
</dbReference>
<dbReference type="RefSeq" id="XP_001835753.1">
    <property type="nucleotide sequence ID" value="XM_001835701.1"/>
</dbReference>
<comment type="function">
    <text evidence="9">Component of the NuA4 histone acetyltransferase complex which is involved in transcriptional activation of selected genes principally by acetylation of nucleosomal histone H4 and H2A. The NuA4 complex is also involved in DNA repair.</text>
</comment>
<dbReference type="GO" id="GO:0005634">
    <property type="term" value="C:nucleus"/>
    <property type="evidence" value="ECO:0007669"/>
    <property type="project" value="UniProtKB-SubCell"/>
</dbReference>
<evidence type="ECO:0000256" key="3">
    <source>
        <dbReference type="ARBA" id="ARBA00018504"/>
    </source>
</evidence>
<keyword evidence="9" id="KW-0227">DNA damage</keyword>
<keyword evidence="5 9" id="KW-0805">Transcription regulation</keyword>
<dbReference type="AlphaFoldDB" id="A8NRC7"/>
<feature type="compositionally biased region" description="Polar residues" evidence="10">
    <location>
        <begin position="89"/>
        <end position="101"/>
    </location>
</feature>
<evidence type="ECO:0000256" key="5">
    <source>
        <dbReference type="ARBA" id="ARBA00023015"/>
    </source>
</evidence>
<reference evidence="11 12" key="1">
    <citation type="journal article" date="2010" name="Proc. Natl. Acad. Sci. U.S.A.">
        <title>Insights into evolution of multicellular fungi from the assembled chromosomes of the mushroom Coprinopsis cinerea (Coprinus cinereus).</title>
        <authorList>
            <person name="Stajich J.E."/>
            <person name="Wilke S.K."/>
            <person name="Ahren D."/>
            <person name="Au C.H."/>
            <person name="Birren B.W."/>
            <person name="Borodovsky M."/>
            <person name="Burns C."/>
            <person name="Canback B."/>
            <person name="Casselton L.A."/>
            <person name="Cheng C.K."/>
            <person name="Deng J."/>
            <person name="Dietrich F.S."/>
            <person name="Fargo D.C."/>
            <person name="Farman M.L."/>
            <person name="Gathman A.C."/>
            <person name="Goldberg J."/>
            <person name="Guigo R."/>
            <person name="Hoegger P.J."/>
            <person name="Hooker J.B."/>
            <person name="Huggins A."/>
            <person name="James T.Y."/>
            <person name="Kamada T."/>
            <person name="Kilaru S."/>
            <person name="Kodira C."/>
            <person name="Kues U."/>
            <person name="Kupfer D."/>
            <person name="Kwan H.S."/>
            <person name="Lomsadze A."/>
            <person name="Li W."/>
            <person name="Lilly W.W."/>
            <person name="Ma L.J."/>
            <person name="Mackey A.J."/>
            <person name="Manning G."/>
            <person name="Martin F."/>
            <person name="Muraguchi H."/>
            <person name="Natvig D.O."/>
            <person name="Palmerini H."/>
            <person name="Ramesh M.A."/>
            <person name="Rehmeyer C.J."/>
            <person name="Roe B.A."/>
            <person name="Shenoy N."/>
            <person name="Stanke M."/>
            <person name="Ter-Hovhannisyan V."/>
            <person name="Tunlid A."/>
            <person name="Velagapudi R."/>
            <person name="Vision T.J."/>
            <person name="Zeng Q."/>
            <person name="Zolan M.E."/>
            <person name="Pukkila P.J."/>
        </authorList>
    </citation>
    <scope>NUCLEOTIDE SEQUENCE [LARGE SCALE GENOMIC DNA]</scope>
    <source>
        <strain evidence="12">Okayama-7 / 130 / ATCC MYA-4618 / FGSC 9003</strain>
    </source>
</reference>
<dbReference type="GO" id="GO:0006281">
    <property type="term" value="P:DNA repair"/>
    <property type="evidence" value="ECO:0007669"/>
    <property type="project" value="UniProtKB-UniRule"/>
</dbReference>
<dbReference type="Pfam" id="PF09340">
    <property type="entry name" value="NuA4"/>
    <property type="match status" value="1"/>
</dbReference>
<comment type="caution">
    <text evidence="11">The sequence shown here is derived from an EMBL/GenBank/DDBJ whole genome shotgun (WGS) entry which is preliminary data.</text>
</comment>
<keyword evidence="4 9" id="KW-0156">Chromatin regulator</keyword>
<keyword evidence="7 9" id="KW-0804">Transcription</keyword>
<dbReference type="FunCoup" id="A8NRC7">
    <property type="interactions" value="261"/>
</dbReference>
<dbReference type="InterPro" id="IPR015418">
    <property type="entry name" value="Eaf6"/>
</dbReference>
<dbReference type="OMA" id="IEVQIYN"/>
<comment type="subcellular location">
    <subcellularLocation>
        <location evidence="1 9">Nucleus</location>
    </subcellularLocation>
</comment>
<evidence type="ECO:0000256" key="8">
    <source>
        <dbReference type="ARBA" id="ARBA00023242"/>
    </source>
</evidence>
<dbReference type="STRING" id="240176.A8NRC7"/>
<evidence type="ECO:0000256" key="9">
    <source>
        <dbReference type="RuleBase" id="RU368022"/>
    </source>
</evidence>
<dbReference type="GeneID" id="6012288"/>
<evidence type="ECO:0000256" key="10">
    <source>
        <dbReference type="SAM" id="MobiDB-lite"/>
    </source>
</evidence>
<dbReference type="GO" id="GO:0006325">
    <property type="term" value="P:chromatin organization"/>
    <property type="evidence" value="ECO:0007669"/>
    <property type="project" value="UniProtKB-KW"/>
</dbReference>
<evidence type="ECO:0000256" key="4">
    <source>
        <dbReference type="ARBA" id="ARBA00022853"/>
    </source>
</evidence>
<dbReference type="VEuPathDB" id="FungiDB:CC1G_07177"/>
<dbReference type="PANTHER" id="PTHR13476">
    <property type="entry name" value="CHROMATIN MODIFICATION-RELATED PROTEIN MEAF6"/>
    <property type="match status" value="1"/>
</dbReference>
<dbReference type="InParanoid" id="A8NRC7"/>
<keyword evidence="9" id="KW-0234">DNA repair</keyword>
<dbReference type="KEGG" id="cci:CC1G_07177"/>
<evidence type="ECO:0000256" key="1">
    <source>
        <dbReference type="ARBA" id="ARBA00004123"/>
    </source>
</evidence>
<sequence>MADANAIPTPEDKSRYDALRRELTQAIPRKRLIDKQLAQIELQIYNLEASYLTETAAHSGGNIIQGFEGYLKNQTATRKKYEVGDQDRVFSNSSTTYQKSLDLTGEGDESTAPDDFKQPMNGPTTVVLPPAPKTHEQSLQAKRARDKEYQRRKRASASLRSTAGESEEEVSASSRRANKRARVADDD</sequence>
<gene>
    <name evidence="11" type="ORF">CC1G_07177</name>
</gene>
<dbReference type="OrthoDB" id="440324at2759"/>